<reference evidence="8 9" key="1">
    <citation type="submission" date="2020-08" db="EMBL/GenBank/DDBJ databases">
        <title>Sequencing the genomes of 1000 actinobacteria strains.</title>
        <authorList>
            <person name="Klenk H.-P."/>
        </authorList>
    </citation>
    <scope>NUCLEOTIDE SEQUENCE [LARGE SCALE GENOMIC DNA]</scope>
    <source>
        <strain evidence="8 9">DSM 45784</strain>
    </source>
</reference>
<sequence length="327" mass="35610">MDHPYLRIADELRRRIRTGELVPGDKAPSTRALARDFQVAAATAVRALAVLKDEGLLEARPRSGTVVAATLGRPRRRAGGTELTRERIVREAIATADAEGLGAVTIRAVAARLGVPPAAIYRHVRGRDELVRTMADLAYSEERYTAGPLGRRERLETVARTLWRTYRRHPWLPHLTPLSRPLPLPGLLRHGEQMLRALDGLGLPPAAMLSIEVLIYGYVQGFAVHLERETQAMAATGLSGDQWMDTQERAMNALIASGRAPLFTGLMRRLDTNGYDFDLDELFEFGLRTLLDGLAVGDDGIGSAGMPPGAPPSVRPPASGPRRTPSG</sequence>
<dbReference type="GO" id="GO:0003677">
    <property type="term" value="F:DNA binding"/>
    <property type="evidence" value="ECO:0007669"/>
    <property type="project" value="UniProtKB-UniRule"/>
</dbReference>
<dbReference type="InterPro" id="IPR050679">
    <property type="entry name" value="Bact_HTH_transcr_reg"/>
</dbReference>
<keyword evidence="1" id="KW-0805">Transcription regulation</keyword>
<dbReference type="AlphaFoldDB" id="A0A7W7G8L5"/>
<dbReference type="PROSITE" id="PS50977">
    <property type="entry name" value="HTH_TETR_2"/>
    <property type="match status" value="1"/>
</dbReference>
<evidence type="ECO:0000256" key="5">
    <source>
        <dbReference type="SAM" id="MobiDB-lite"/>
    </source>
</evidence>
<dbReference type="GO" id="GO:0003700">
    <property type="term" value="F:DNA-binding transcription factor activity"/>
    <property type="evidence" value="ECO:0007669"/>
    <property type="project" value="InterPro"/>
</dbReference>
<feature type="domain" description="HTH gntR-type" evidence="6">
    <location>
        <begin position="2"/>
        <end position="70"/>
    </location>
</feature>
<gene>
    <name evidence="8" type="ORF">BJ982_001183</name>
</gene>
<accession>A0A7W7G8L5</accession>
<evidence type="ECO:0000256" key="2">
    <source>
        <dbReference type="ARBA" id="ARBA00023125"/>
    </source>
</evidence>
<dbReference type="InterPro" id="IPR036271">
    <property type="entry name" value="Tet_transcr_reg_TetR-rel_C_sf"/>
</dbReference>
<dbReference type="Gene3D" id="1.10.10.10">
    <property type="entry name" value="Winged helix-like DNA-binding domain superfamily/Winged helix DNA-binding domain"/>
    <property type="match status" value="1"/>
</dbReference>
<organism evidence="8 9">
    <name type="scientific">Sphaerisporangium siamense</name>
    <dbReference type="NCBI Taxonomy" id="795645"/>
    <lineage>
        <taxon>Bacteria</taxon>
        <taxon>Bacillati</taxon>
        <taxon>Actinomycetota</taxon>
        <taxon>Actinomycetes</taxon>
        <taxon>Streptosporangiales</taxon>
        <taxon>Streptosporangiaceae</taxon>
        <taxon>Sphaerisporangium</taxon>
    </lineage>
</organism>
<dbReference type="Proteomes" id="UP000542210">
    <property type="component" value="Unassembled WGS sequence"/>
</dbReference>
<dbReference type="Gene3D" id="1.10.357.10">
    <property type="entry name" value="Tetracycline Repressor, domain 2"/>
    <property type="match status" value="1"/>
</dbReference>
<dbReference type="CDD" id="cd07377">
    <property type="entry name" value="WHTH_GntR"/>
    <property type="match status" value="1"/>
</dbReference>
<keyword evidence="3" id="KW-0804">Transcription</keyword>
<dbReference type="SUPFAM" id="SSF46785">
    <property type="entry name" value="Winged helix' DNA-binding domain"/>
    <property type="match status" value="1"/>
</dbReference>
<dbReference type="PANTHER" id="PTHR44846:SF17">
    <property type="entry name" value="GNTR-FAMILY TRANSCRIPTIONAL REGULATOR"/>
    <property type="match status" value="1"/>
</dbReference>
<protein>
    <submittedName>
        <fullName evidence="8">AcrR family transcriptional regulator</fullName>
    </submittedName>
</protein>
<dbReference type="Pfam" id="PF00392">
    <property type="entry name" value="GntR"/>
    <property type="match status" value="1"/>
</dbReference>
<dbReference type="GO" id="GO:0045892">
    <property type="term" value="P:negative regulation of DNA-templated transcription"/>
    <property type="evidence" value="ECO:0007669"/>
    <property type="project" value="InterPro"/>
</dbReference>
<dbReference type="PANTHER" id="PTHR44846">
    <property type="entry name" value="MANNOSYL-D-GLYCERATE TRANSPORT/METABOLISM SYSTEM REPRESSOR MNGR-RELATED"/>
    <property type="match status" value="1"/>
</dbReference>
<dbReference type="PROSITE" id="PS50949">
    <property type="entry name" value="HTH_GNTR"/>
    <property type="match status" value="1"/>
</dbReference>
<evidence type="ECO:0000313" key="9">
    <source>
        <dbReference type="Proteomes" id="UP000542210"/>
    </source>
</evidence>
<feature type="domain" description="HTH tetR-type" evidence="7">
    <location>
        <begin position="82"/>
        <end position="142"/>
    </location>
</feature>
<dbReference type="SMART" id="SM00345">
    <property type="entry name" value="HTH_GNTR"/>
    <property type="match status" value="1"/>
</dbReference>
<dbReference type="InterPro" id="IPR000524">
    <property type="entry name" value="Tscrpt_reg_HTH_GntR"/>
</dbReference>
<comment type="caution">
    <text evidence="8">The sequence shown here is derived from an EMBL/GenBank/DDBJ whole genome shotgun (WGS) entry which is preliminary data.</text>
</comment>
<dbReference type="EMBL" id="JACHND010000001">
    <property type="protein sequence ID" value="MBB4699639.1"/>
    <property type="molecule type" value="Genomic_DNA"/>
</dbReference>
<keyword evidence="2 4" id="KW-0238">DNA-binding</keyword>
<dbReference type="SUPFAM" id="SSF48498">
    <property type="entry name" value="Tetracyclin repressor-like, C-terminal domain"/>
    <property type="match status" value="1"/>
</dbReference>
<name>A0A7W7G8L5_9ACTN</name>
<dbReference type="Gene3D" id="1.10.10.60">
    <property type="entry name" value="Homeodomain-like"/>
    <property type="match status" value="1"/>
</dbReference>
<dbReference type="InterPro" id="IPR009057">
    <property type="entry name" value="Homeodomain-like_sf"/>
</dbReference>
<evidence type="ECO:0000313" key="8">
    <source>
        <dbReference type="EMBL" id="MBB4699639.1"/>
    </source>
</evidence>
<feature type="compositionally biased region" description="Pro residues" evidence="5">
    <location>
        <begin position="308"/>
        <end position="319"/>
    </location>
</feature>
<feature type="DNA-binding region" description="H-T-H motif" evidence="4">
    <location>
        <begin position="105"/>
        <end position="124"/>
    </location>
</feature>
<evidence type="ECO:0000256" key="3">
    <source>
        <dbReference type="ARBA" id="ARBA00023163"/>
    </source>
</evidence>
<dbReference type="Pfam" id="PF02909">
    <property type="entry name" value="TetR_C_1"/>
    <property type="match status" value="1"/>
</dbReference>
<evidence type="ECO:0000256" key="4">
    <source>
        <dbReference type="PROSITE-ProRule" id="PRU00335"/>
    </source>
</evidence>
<dbReference type="RefSeq" id="WP_184877318.1">
    <property type="nucleotide sequence ID" value="NZ_BOOV01000053.1"/>
</dbReference>
<dbReference type="InterPro" id="IPR004111">
    <property type="entry name" value="Repressor_TetR_C"/>
</dbReference>
<dbReference type="InterPro" id="IPR036388">
    <property type="entry name" value="WH-like_DNA-bd_sf"/>
</dbReference>
<proteinExistence type="predicted"/>
<evidence type="ECO:0000256" key="1">
    <source>
        <dbReference type="ARBA" id="ARBA00023015"/>
    </source>
</evidence>
<dbReference type="SUPFAM" id="SSF46689">
    <property type="entry name" value="Homeodomain-like"/>
    <property type="match status" value="1"/>
</dbReference>
<feature type="region of interest" description="Disordered" evidence="5">
    <location>
        <begin position="302"/>
        <end position="327"/>
    </location>
</feature>
<evidence type="ECO:0000259" key="7">
    <source>
        <dbReference type="PROSITE" id="PS50977"/>
    </source>
</evidence>
<dbReference type="InterPro" id="IPR036390">
    <property type="entry name" value="WH_DNA-bd_sf"/>
</dbReference>
<keyword evidence="9" id="KW-1185">Reference proteome</keyword>
<evidence type="ECO:0000259" key="6">
    <source>
        <dbReference type="PROSITE" id="PS50949"/>
    </source>
</evidence>
<dbReference type="InterPro" id="IPR001647">
    <property type="entry name" value="HTH_TetR"/>
</dbReference>
<dbReference type="Pfam" id="PF00440">
    <property type="entry name" value="TetR_N"/>
    <property type="match status" value="1"/>
</dbReference>